<accession>A0A8T0IBC9</accession>
<evidence type="ECO:0000313" key="3">
    <source>
        <dbReference type="EMBL" id="KAG0580149.1"/>
    </source>
</evidence>
<reference evidence="2" key="1">
    <citation type="submission" date="2020-06" db="EMBL/GenBank/DDBJ databases">
        <title>WGS assembly of Ceratodon purpureus strain R40.</title>
        <authorList>
            <person name="Carey S.B."/>
            <person name="Jenkins J."/>
            <person name="Shu S."/>
            <person name="Lovell J.T."/>
            <person name="Sreedasyam A."/>
            <person name="Maumus F."/>
            <person name="Tiley G.P."/>
            <person name="Fernandez-Pozo N."/>
            <person name="Barry K."/>
            <person name="Chen C."/>
            <person name="Wang M."/>
            <person name="Lipzen A."/>
            <person name="Daum C."/>
            <person name="Saski C.A."/>
            <person name="Payton A.C."/>
            <person name="Mcbreen J.C."/>
            <person name="Conrad R.E."/>
            <person name="Kollar L.M."/>
            <person name="Olsson S."/>
            <person name="Huttunen S."/>
            <person name="Landis J.B."/>
            <person name="Wickett N.J."/>
            <person name="Johnson M.G."/>
            <person name="Rensing S.A."/>
            <person name="Grimwood J."/>
            <person name="Schmutz J."/>
            <person name="Mcdaniel S.F."/>
        </authorList>
    </citation>
    <scope>NUCLEOTIDE SEQUENCE</scope>
    <source>
        <strain evidence="2">R40</strain>
    </source>
</reference>
<gene>
    <name evidence="2" type="ORF">KC19_4G148400</name>
    <name evidence="3" type="ORF">KC19_4G151300</name>
</gene>
<evidence type="ECO:0000313" key="4">
    <source>
        <dbReference type="Proteomes" id="UP000822688"/>
    </source>
</evidence>
<keyword evidence="4" id="KW-1185">Reference proteome</keyword>
<dbReference type="AlphaFoldDB" id="A0A8T0IBC9"/>
<feature type="compositionally biased region" description="Polar residues" evidence="1">
    <location>
        <begin position="60"/>
        <end position="78"/>
    </location>
</feature>
<dbReference type="EMBL" id="CM026424">
    <property type="protein sequence ID" value="KAG0580149.1"/>
    <property type="molecule type" value="Genomic_DNA"/>
</dbReference>
<feature type="compositionally biased region" description="Polar residues" evidence="1">
    <location>
        <begin position="22"/>
        <end position="42"/>
    </location>
</feature>
<feature type="region of interest" description="Disordered" evidence="1">
    <location>
        <begin position="1"/>
        <end position="104"/>
    </location>
</feature>
<evidence type="ECO:0000313" key="2">
    <source>
        <dbReference type="EMBL" id="KAG0580121.1"/>
    </source>
</evidence>
<feature type="compositionally biased region" description="Polar residues" evidence="1">
    <location>
        <begin position="89"/>
        <end position="104"/>
    </location>
</feature>
<name>A0A8T0IBC9_CERPU</name>
<sequence>MLQSTTTAKQSYPTDEHHCQLDRTTTQSRNCSRTERPCNSPTTDHRSQNNRPVPPAFASRQRNTQTNRKLQALSTQLLRSELNHAPASSYPSSTNSHLPLTQLQIAERNAQHVLS</sequence>
<comment type="caution">
    <text evidence="2">The sequence shown here is derived from an EMBL/GenBank/DDBJ whole genome shotgun (WGS) entry which is preliminary data.</text>
</comment>
<feature type="compositionally biased region" description="Polar residues" evidence="1">
    <location>
        <begin position="1"/>
        <end position="13"/>
    </location>
</feature>
<dbReference type="Proteomes" id="UP000822688">
    <property type="component" value="Chromosome 4"/>
</dbReference>
<proteinExistence type="predicted"/>
<organism evidence="2 4">
    <name type="scientific">Ceratodon purpureus</name>
    <name type="common">Fire moss</name>
    <name type="synonym">Dicranum purpureum</name>
    <dbReference type="NCBI Taxonomy" id="3225"/>
    <lineage>
        <taxon>Eukaryota</taxon>
        <taxon>Viridiplantae</taxon>
        <taxon>Streptophyta</taxon>
        <taxon>Embryophyta</taxon>
        <taxon>Bryophyta</taxon>
        <taxon>Bryophytina</taxon>
        <taxon>Bryopsida</taxon>
        <taxon>Dicranidae</taxon>
        <taxon>Pseudoditrichales</taxon>
        <taxon>Ditrichaceae</taxon>
        <taxon>Ceratodon</taxon>
    </lineage>
</organism>
<evidence type="ECO:0000256" key="1">
    <source>
        <dbReference type="SAM" id="MobiDB-lite"/>
    </source>
</evidence>
<protein>
    <submittedName>
        <fullName evidence="2">Uncharacterized protein</fullName>
    </submittedName>
</protein>
<dbReference type="EMBL" id="CM026424">
    <property type="protein sequence ID" value="KAG0580121.1"/>
    <property type="molecule type" value="Genomic_DNA"/>
</dbReference>